<dbReference type="InterPro" id="IPR000719">
    <property type="entry name" value="Prot_kinase_dom"/>
</dbReference>
<feature type="compositionally biased region" description="Low complexity" evidence="3">
    <location>
        <begin position="2511"/>
        <end position="2526"/>
    </location>
</feature>
<keyword evidence="6" id="KW-1185">Reference proteome</keyword>
<feature type="compositionally biased region" description="Low complexity" evidence="3">
    <location>
        <begin position="2410"/>
        <end position="2470"/>
    </location>
</feature>
<dbReference type="Gene3D" id="1.20.920.20">
    <property type="match status" value="1"/>
</dbReference>
<dbReference type="PANTHER" id="PTHR44329:SF298">
    <property type="entry name" value="MIXED LINEAGE KINASE DOMAIN-LIKE PROTEIN"/>
    <property type="match status" value="1"/>
</dbReference>
<dbReference type="InterPro" id="IPR008271">
    <property type="entry name" value="Ser/Thr_kinase_AS"/>
</dbReference>
<protein>
    <recommendedName>
        <fullName evidence="4">Protein kinase domain-containing protein</fullName>
    </recommendedName>
</protein>
<feature type="compositionally biased region" description="Pro residues" evidence="3">
    <location>
        <begin position="2905"/>
        <end position="2916"/>
    </location>
</feature>
<dbReference type="PANTHER" id="PTHR44329">
    <property type="entry name" value="SERINE/THREONINE-PROTEIN KINASE TNNI3K-RELATED"/>
    <property type="match status" value="1"/>
</dbReference>
<feature type="compositionally biased region" description="Low complexity" evidence="3">
    <location>
        <begin position="2535"/>
        <end position="2549"/>
    </location>
</feature>
<dbReference type="InterPro" id="IPR051681">
    <property type="entry name" value="Ser/Thr_Kinases-Pseudokinases"/>
</dbReference>
<dbReference type="InterPro" id="IPR001245">
    <property type="entry name" value="Ser-Thr/Tyr_kinase_cat_dom"/>
</dbReference>
<evidence type="ECO:0000256" key="3">
    <source>
        <dbReference type="SAM" id="MobiDB-lite"/>
    </source>
</evidence>
<evidence type="ECO:0000256" key="2">
    <source>
        <dbReference type="ARBA" id="ARBA00022840"/>
    </source>
</evidence>
<dbReference type="InterPro" id="IPR011009">
    <property type="entry name" value="Kinase-like_dom_sf"/>
</dbReference>
<feature type="compositionally biased region" description="Low complexity" evidence="3">
    <location>
        <begin position="2728"/>
        <end position="2738"/>
    </location>
</feature>
<dbReference type="PROSITE" id="PS00108">
    <property type="entry name" value="PROTEIN_KINASE_ST"/>
    <property type="match status" value="1"/>
</dbReference>
<dbReference type="SUPFAM" id="SSF56112">
    <property type="entry name" value="Protein kinase-like (PK-like)"/>
    <property type="match status" value="1"/>
</dbReference>
<feature type="compositionally biased region" description="Pro residues" evidence="3">
    <location>
        <begin position="2571"/>
        <end position="2581"/>
    </location>
</feature>
<dbReference type="SMART" id="SM00220">
    <property type="entry name" value="S_TKc"/>
    <property type="match status" value="1"/>
</dbReference>
<feature type="compositionally biased region" description="Low complexity" evidence="3">
    <location>
        <begin position="2708"/>
        <end position="2720"/>
    </location>
</feature>
<dbReference type="InterPro" id="IPR006626">
    <property type="entry name" value="PbH1"/>
</dbReference>
<dbReference type="SUPFAM" id="SSF51126">
    <property type="entry name" value="Pectin lyase-like"/>
    <property type="match status" value="3"/>
</dbReference>
<feature type="compositionally biased region" description="Low complexity" evidence="3">
    <location>
        <begin position="2656"/>
        <end position="2680"/>
    </location>
</feature>
<comment type="caution">
    <text evidence="5">The sequence shown here is derived from an EMBL/GenBank/DDBJ whole genome shotgun (WGS) entry which is preliminary data.</text>
</comment>
<feature type="region of interest" description="Disordered" evidence="3">
    <location>
        <begin position="2041"/>
        <end position="2071"/>
    </location>
</feature>
<sequence>MRFSVYADLIRETDRIPIDADESVVAELAESRGIEPESLIAARILRVLDRIRQYSNLHFRQAQEYWQNFEAGEKPIELSRRINFPPMMVARFLISGYLQGQGKDKQEARKMETAFARDPGLITHPRLREAVDECRRCDRFSSPASTQFRLSLGREHEILLEELLRSLGVPFSTENDLRREGFTKTPDIRLLVPIAVGITEDEAALYGDVPSDTSSELNASMQAILEADPASPGLPLPALPPGPPLRWHVINWIDSKANFGDLSQFEQNVGQFEGYLNRYGAGLTIFWFDFVDELNAIVRSRTQGELIFVRKFPKHVVKLNITESIPPPPPDPAANACLPPYPWAMAALLLVFLASFSVIASVSATPCYVSASGIDQLPCTSPNAPCRNISYAIATASCSHITLLTSIDLEMTILIPPTLPELTIAGSAPGTLVQCGGNVNAIAGGLPNSISALTLVNLTFQGCRGDPSGGALSFTTNATANPVAVLVDHCVFHQCAGMVDLTLVDSWFNGSSVSSVVPCTGSGHGGGAVSLTNPSRVTVTRTVFTHNRAGFDGGALLVTSSSPAETLLTGCHFADNALNAAAPTATVTGGASNSITTTGTQRARALGGALHAPGLRAVAIQNSHFANNTATSTGGGGAGGAVYLGVLQDSLRLVGCNLTGNAMAGTVAATAGALFATGGTDVLVEGCLVSGNTATGQGDTHSGALCLDGAQRVAINHTEFAANQAQSTQACAFGGALRWHATAAGASLRLDHVVAGANRALAGVGFNAQGGAIQVLTEEQSRPVIHLAACDFHQNEARGSAPQGTSGGALTVVSSTPTADRWANVTIEGSQFRGNTLVGINGGGGAVHLGQVDQVLLRETTFTDNGGTAWGGPGDGLVGFAGGALLVGEATNATLDAVQFLSNTLVATNLGKGGALAITTTGAATLRRCLFAHNRLTAWTTAIGGGLGVFGHGELTVEGSRFFNNTIVEGLASSCGGAAGSAGSLTPSRVAWRECWFEGNSASGDSAMGGGLCLSMHRSVELSGLTFLANAANAKSSAAEGGGLAVLIADVLTLSRVNCTGNRVSGPTANGAGAILASGTTSLADSTFVENTAAAGLTAGGGGLSVLFSQDLTMAGSYLGGNRLLCPDGTTQGGALQLQDVVRAHLVDSTLVGSAHLDQTAAYDSGGCLLSHYTAMTQSVVRDLVLRNVTFAGCKAQQGGGMMAGRGASVQLEGCRFEACAASETGGAIATRGVLTDLGSTFTGCTSATGSCIWGNGATVTLTRSQLLANSAAMAGGAVFLEANSIAALENCTATGNRVLLGTGGVLAAESSTATVTGGRYTFNRAKEGGVLYGSRAVLTSRGARYANNSASANGGAWCLYEGTLNGWADDLEANEASMGGALHSSEGFIMLDGTRLVHNAALASGGALHAVSSQLQLHQCSLGANEASLGGAVALEKSAALVAGASNFTQNMAGTGGALFSTGDDSRFELDECQFVGNGATLGGAATFSESGSARGCLFESNFASEGGSAFYLLAGPGHPVSTHTFRFRQSTFRGQVGLTAESLSQPLRAALFLRGVRVEVEETAFTGNLAGAIFAREASEVSLGPGCAFAGNVALVNGLRRPVNVWLSGAGLTLAQPELVNDTAIPGGALWVYPGAGASLPADGLPPLLPLLEGTLMNRPASGCFDTPLLDVTVLLRDPATAAGFARCYFVVSAGPGTDEVQGPVAMSFTNSTAGLQGSCAVPDPRREASYRLVLTNDGHRNVTVASFSTAENRLSLIMGTAGGSVGTVVLLLLGLGCNFLVRWIRLKRAAARELAAWKGYQLATVDFGGLKFVRKIGEGGAGQVFLADLNGTPVAVKFIVSLIGATFEAPQQIVTEYMARGSLDGLLAGRSARLPLQLRLRMAYDMARGINYLHTLQPPIIHRDIKTANMLVTDDLRVKVSDFGISSLSQVGGVATLGGTPEFAAPEVLRDGRYLLASDVFSFGVVLWELTTRQVAWKGVPRDQVITRVMQGDRLPAPPPSEFPAVFCELIGRCCAQDPVARPTMQQIVERLGAEAEMNPYLADPSSQPNKPRRPRRRAAPAGDETADVVLEPLRDERLQAPLLDQPLRNRLKAADESNVTPTVKLFPRPNRPEAKCEMPGWNILLLLDDSAVAAVFQSCRDLAQMHSESFYFARKSFLEQEEHRILTLISEVEESHPAELNAVRESKRRLRSLSYPDLSDVDGTLADLPSSSVVALVFRALNVLLCGSDPEERWALRAHQQIAEFMGIKTTSPLDPLLRFPCGVLSDHQTALLERLVVMPSWEDTEAFVYPRLVSELFQFTSALLDFQQALEPARCTALRSLHRMLTHLAARLVLAPPSIARQRLLFISPASTPPPAAAPEVPAAHPAPGGVSASAAPAPVTPNRKGPAPHALTPYPAPPRVRATSPPGRSSGSQSSPPRPSRTASLARAASPSGSGRLAAAAPVSATATTTPGRPRTAPTAGPRASSPTALRGAVAGPRSRSPAVTTPRARSPAVTTPRSRSPAVANPRARSPATPRTPRAGLIPGAAVTTPRSTTPRSTTPRRPASPRRPMPVQAPVTPMYAARPSPPPSPPPTACPGMATGSPAASPVPSPAPLLPISALCGSPDETRPVLSSPPPTQPLPEAASTSPGRQYQYPAPEVTFTPRRHRAAAAAATTTTTTSTEDSLPPAMAACLSPPPPPSPQTSPPQAAAATPPLAPPARPAGLLALLPEDSPVAPPLAPPSSSAAGAPAQPGWAEVVRARDRLAGVEQRLMQLSRAQVDEIRAMQRPPAIVKRVLAAVALLLGKDTSWPTAQLLLAKFSFQVNVTELSPAVLEAVQPYMLPEGSFEEHFSKTVNNTLVGCLYEWVHRVVQLHRAHRAYLALTAPPARAQGQAQAQWDAMRAHYQQTADQRVGLVCPEPDPLASPPRPAAHPAATATASPAPPTTPRGTAVVVTVAPGASLTPRGVRDRLQGACGLPGDGVPEVDQLGPDHVGQLLAFIHPPPLVPLLFQALFLLLPPTAIRGSRRDPAPHPPAALAPRGLLLGTAGLLPRSQHPVPGRPRVPRLAAADAAAPVPWPPPLGPTRPAGSVTTTVRAEIAAASGTWMWCLRPPNHSILLPLLAVLRFPDDAWMEGQRLLRLPLDELKQILTSHMPQLPTEAQLELLADLVDRPQFSVAQAAQVCPLLGTMAQWVLTALERLLQRLALEPSATATAPSPSSPPGT</sequence>
<gene>
    <name evidence="5" type="ORF">PAPYR_1743</name>
</gene>
<evidence type="ECO:0000313" key="5">
    <source>
        <dbReference type="EMBL" id="KAJ4461631.1"/>
    </source>
</evidence>
<dbReference type="Pfam" id="PF13229">
    <property type="entry name" value="Beta_helix"/>
    <property type="match status" value="1"/>
</dbReference>
<dbReference type="InterPro" id="IPR011050">
    <property type="entry name" value="Pectin_lyase_fold/virulence"/>
</dbReference>
<dbReference type="Pfam" id="PF14811">
    <property type="entry name" value="TPD"/>
    <property type="match status" value="2"/>
</dbReference>
<name>A0ABQ8UTA0_9EUKA</name>
<feature type="compositionally biased region" description="Pro residues" evidence="3">
    <location>
        <begin position="2681"/>
        <end position="2691"/>
    </location>
</feature>
<dbReference type="Pfam" id="PF07714">
    <property type="entry name" value="PK_Tyr_Ser-Thr"/>
    <property type="match status" value="1"/>
</dbReference>
<feature type="region of interest" description="Disordered" evidence="3">
    <location>
        <begin position="2358"/>
        <end position="2738"/>
    </location>
</feature>
<keyword evidence="2" id="KW-0067">ATP-binding</keyword>
<accession>A0ABQ8UTA0</accession>
<evidence type="ECO:0000259" key="4">
    <source>
        <dbReference type="PROSITE" id="PS50011"/>
    </source>
</evidence>
<evidence type="ECO:0000313" key="6">
    <source>
        <dbReference type="Proteomes" id="UP001141327"/>
    </source>
</evidence>
<dbReference type="PROSITE" id="PS50011">
    <property type="entry name" value="PROTEIN_KINASE_DOM"/>
    <property type="match status" value="1"/>
</dbReference>
<keyword evidence="1" id="KW-0547">Nucleotide-binding</keyword>
<dbReference type="Proteomes" id="UP001141327">
    <property type="component" value="Unassembled WGS sequence"/>
</dbReference>
<feature type="compositionally biased region" description="Low complexity" evidence="3">
    <location>
        <begin position="2363"/>
        <end position="2387"/>
    </location>
</feature>
<evidence type="ECO:0000256" key="1">
    <source>
        <dbReference type="ARBA" id="ARBA00022741"/>
    </source>
</evidence>
<proteinExistence type="predicted"/>
<dbReference type="EMBL" id="JAPMOS010000006">
    <property type="protein sequence ID" value="KAJ4461631.1"/>
    <property type="molecule type" value="Genomic_DNA"/>
</dbReference>
<feature type="region of interest" description="Disordered" evidence="3">
    <location>
        <begin position="2904"/>
        <end position="2934"/>
    </location>
</feature>
<dbReference type="Gene3D" id="1.10.510.10">
    <property type="entry name" value="Transferase(Phosphotransferase) domain 1"/>
    <property type="match status" value="1"/>
</dbReference>
<dbReference type="SMART" id="SM00710">
    <property type="entry name" value="PbH1"/>
    <property type="match status" value="10"/>
</dbReference>
<organism evidence="5 6">
    <name type="scientific">Paratrimastix pyriformis</name>
    <dbReference type="NCBI Taxonomy" id="342808"/>
    <lineage>
        <taxon>Eukaryota</taxon>
        <taxon>Metamonada</taxon>
        <taxon>Preaxostyla</taxon>
        <taxon>Paratrimastigidae</taxon>
        <taxon>Paratrimastix</taxon>
    </lineage>
</organism>
<dbReference type="InterPro" id="IPR029404">
    <property type="entry name" value="CDIN1"/>
</dbReference>
<feature type="compositionally biased region" description="Low complexity" evidence="3">
    <location>
        <begin position="2917"/>
        <end position="2926"/>
    </location>
</feature>
<dbReference type="InterPro" id="IPR039448">
    <property type="entry name" value="Beta_helix"/>
</dbReference>
<reference evidence="5" key="1">
    <citation type="journal article" date="2022" name="bioRxiv">
        <title>Genomics of Preaxostyla Flagellates Illuminates Evolutionary Transitions and the Path Towards Mitochondrial Loss.</title>
        <authorList>
            <person name="Novak L.V.F."/>
            <person name="Treitli S.C."/>
            <person name="Pyrih J."/>
            <person name="Halakuc P."/>
            <person name="Pipaliya S.V."/>
            <person name="Vacek V."/>
            <person name="Brzon O."/>
            <person name="Soukal P."/>
            <person name="Eme L."/>
            <person name="Dacks J.B."/>
            <person name="Karnkowska A."/>
            <person name="Elias M."/>
            <person name="Hampl V."/>
        </authorList>
    </citation>
    <scope>NUCLEOTIDE SEQUENCE</scope>
    <source>
        <strain evidence="5">RCP-MX</strain>
    </source>
</reference>
<feature type="domain" description="Protein kinase" evidence="4">
    <location>
        <begin position="1757"/>
        <end position="2045"/>
    </location>
</feature>